<organism evidence="3 4">
    <name type="scientific">Nitrosomonas oligotropha</name>
    <dbReference type="NCBI Taxonomy" id="42354"/>
    <lineage>
        <taxon>Bacteria</taxon>
        <taxon>Pseudomonadati</taxon>
        <taxon>Pseudomonadota</taxon>
        <taxon>Betaproteobacteria</taxon>
        <taxon>Nitrosomonadales</taxon>
        <taxon>Nitrosomonadaceae</taxon>
        <taxon>Nitrosomonas</taxon>
    </lineage>
</organism>
<dbReference type="Proteomes" id="UP000198814">
    <property type="component" value="Unassembled WGS sequence"/>
</dbReference>
<evidence type="ECO:0000313" key="4">
    <source>
        <dbReference type="Proteomes" id="UP000198814"/>
    </source>
</evidence>
<proteinExistence type="predicted"/>
<feature type="region of interest" description="Disordered" evidence="1">
    <location>
        <begin position="1"/>
        <end position="34"/>
    </location>
</feature>
<reference evidence="4" key="1">
    <citation type="submission" date="2016-10" db="EMBL/GenBank/DDBJ databases">
        <authorList>
            <person name="Varghese N."/>
            <person name="Submissions S."/>
        </authorList>
    </citation>
    <scope>NUCLEOTIDE SEQUENCE [LARGE SCALE GENOMIC DNA]</scope>
    <source>
        <strain evidence="4">Nm76</strain>
    </source>
</reference>
<name>A0A1H8PSB7_9PROT</name>
<dbReference type="Gene3D" id="2.60.120.10">
    <property type="entry name" value="Jelly Rolls"/>
    <property type="match status" value="1"/>
</dbReference>
<dbReference type="InterPro" id="IPR011051">
    <property type="entry name" value="RmlC_Cupin_sf"/>
</dbReference>
<dbReference type="InterPro" id="IPR025979">
    <property type="entry name" value="ChrR-like_cupin_dom"/>
</dbReference>
<dbReference type="SUPFAM" id="SSF51182">
    <property type="entry name" value="RmlC-like cupins"/>
    <property type="match status" value="2"/>
</dbReference>
<protein>
    <submittedName>
        <fullName evidence="3">Cupin domain protein</fullName>
    </submittedName>
</protein>
<feature type="compositionally biased region" description="Basic and acidic residues" evidence="1">
    <location>
        <begin position="1"/>
        <end position="19"/>
    </location>
</feature>
<dbReference type="STRING" id="42354.SAMN05216333_1102"/>
<dbReference type="Pfam" id="PF12973">
    <property type="entry name" value="Cupin_7"/>
    <property type="match status" value="2"/>
</dbReference>
<evidence type="ECO:0000259" key="2">
    <source>
        <dbReference type="Pfam" id="PF12973"/>
    </source>
</evidence>
<gene>
    <name evidence="3" type="ORF">SAMN05216333_1102</name>
</gene>
<dbReference type="EMBL" id="FODO01000010">
    <property type="protein sequence ID" value="SEO44651.1"/>
    <property type="molecule type" value="Genomic_DNA"/>
</dbReference>
<dbReference type="AlphaFoldDB" id="A0A1H8PSB7"/>
<dbReference type="OrthoDB" id="345639at2"/>
<evidence type="ECO:0000256" key="1">
    <source>
        <dbReference type="SAM" id="MobiDB-lite"/>
    </source>
</evidence>
<feature type="domain" description="ChrR-like cupin" evidence="2">
    <location>
        <begin position="56"/>
        <end position="148"/>
    </location>
</feature>
<feature type="domain" description="ChrR-like cupin" evidence="2">
    <location>
        <begin position="176"/>
        <end position="271"/>
    </location>
</feature>
<dbReference type="InterPro" id="IPR014710">
    <property type="entry name" value="RmlC-like_jellyroll"/>
</dbReference>
<keyword evidence="4" id="KW-1185">Reference proteome</keyword>
<dbReference type="RefSeq" id="WP_090317887.1">
    <property type="nucleotide sequence ID" value="NZ_FNOE01000008.1"/>
</dbReference>
<accession>A0A1H8PSB7</accession>
<sequence>MKKRYSLDSDNPQHADKVEASLLEGLEPAQPSDQQRAKIRAQLFQRIHASTAAESARITVRSDQGQWHKILPGVRAKTLDQHNRAFLLDIEPGASLPMHRHHEDEECIVLRGSASLGHLKVNSGDYHLARAGSRHGKISSESSALLYLRGIPVGHTAEVARDLLTAYLPGDGRELITIRANEGEWSELAPGVSSKPLHDDGQTRSSLLRIAAGTHWSSQQASLAHDEECLLLEGDAFFGDTLLCSGDWQLAPTGSESRPISSDRGALVFMRGARIAA</sequence>
<evidence type="ECO:0000313" key="3">
    <source>
        <dbReference type="EMBL" id="SEO44651.1"/>
    </source>
</evidence>